<feature type="domain" description="Urease accessory protein UreH-like transmembrane" evidence="2">
    <location>
        <begin position="7"/>
        <end position="202"/>
    </location>
</feature>
<feature type="transmembrane region" description="Helical" evidence="1">
    <location>
        <begin position="6"/>
        <end position="31"/>
    </location>
</feature>
<organism evidence="4 5">
    <name type="scientific">Candidatus Woesebacteria bacterium RIFCSPLOWO2_01_FULL_39_10</name>
    <dbReference type="NCBI Taxonomy" id="1802516"/>
    <lineage>
        <taxon>Bacteria</taxon>
        <taxon>Candidatus Woeseibacteriota</taxon>
    </lineage>
</organism>
<dbReference type="AlphaFoldDB" id="A0A1F8B6S6"/>
<dbReference type="Pfam" id="PF13386">
    <property type="entry name" value="DsbD_2"/>
    <property type="match status" value="1"/>
</dbReference>
<keyword evidence="1" id="KW-1133">Transmembrane helix</keyword>
<keyword evidence="1" id="KW-0812">Transmembrane</keyword>
<dbReference type="InterPro" id="IPR039447">
    <property type="entry name" value="UreH-like_TM_dom"/>
</dbReference>
<dbReference type="Proteomes" id="UP000179018">
    <property type="component" value="Unassembled WGS sequence"/>
</dbReference>
<feature type="domain" description="EfeO-type cupredoxin-like" evidence="3">
    <location>
        <begin position="243"/>
        <end position="327"/>
    </location>
</feature>
<protein>
    <recommendedName>
        <fullName evidence="6">Urease accessory protein UreH-like transmembrane domain-containing protein</fullName>
    </recommendedName>
</protein>
<feature type="transmembrane region" description="Helical" evidence="1">
    <location>
        <begin position="123"/>
        <end position="148"/>
    </location>
</feature>
<feature type="transmembrane region" description="Helical" evidence="1">
    <location>
        <begin position="154"/>
        <end position="179"/>
    </location>
</feature>
<evidence type="ECO:0000313" key="5">
    <source>
        <dbReference type="Proteomes" id="UP000179018"/>
    </source>
</evidence>
<feature type="transmembrane region" description="Helical" evidence="1">
    <location>
        <begin position="191"/>
        <end position="211"/>
    </location>
</feature>
<dbReference type="STRING" id="1802516.A3A75_05255"/>
<feature type="transmembrane region" description="Helical" evidence="1">
    <location>
        <begin position="76"/>
        <end position="94"/>
    </location>
</feature>
<evidence type="ECO:0008006" key="6">
    <source>
        <dbReference type="Google" id="ProtNLM"/>
    </source>
</evidence>
<accession>A0A1F8B6S6</accession>
<sequence length="332" mass="35161">MNTVWLALITGLTTGGISCFAVQGGLLASSLTHQEKGNQRKAILYFLVAKFIAYSILGVLLGLAGASLVISPKLQGLMQMFAGAVMLITVGRLLDLHPIFRKFVLTPPKSVFRILRAKSVDQGIAASATLGFLTVLIPCGVTQAMMLLSVASGSAIYGGLILAAFVLGTSPVFFALGLASNQILARKSLKYLAATAIFVLGVMSINTGQILRGSVHTLQNYWAAATGQLETHSTTAKAAGTNYKGTQEVEIKVTSRGYKANASTLKVGVPVSLRLTSENVASCARSFTIPEYNITKVLPETGTTTIEFTPTKTGRLTFTCSMGMYTGFFEVI</sequence>
<evidence type="ECO:0000313" key="4">
    <source>
        <dbReference type="EMBL" id="OGM59048.1"/>
    </source>
</evidence>
<dbReference type="Pfam" id="PF13473">
    <property type="entry name" value="Cupredoxin_1"/>
    <property type="match status" value="1"/>
</dbReference>
<evidence type="ECO:0000259" key="2">
    <source>
        <dbReference type="Pfam" id="PF13386"/>
    </source>
</evidence>
<evidence type="ECO:0000259" key="3">
    <source>
        <dbReference type="Pfam" id="PF13473"/>
    </source>
</evidence>
<reference evidence="4 5" key="1">
    <citation type="journal article" date="2016" name="Nat. Commun.">
        <title>Thousands of microbial genomes shed light on interconnected biogeochemical processes in an aquifer system.</title>
        <authorList>
            <person name="Anantharaman K."/>
            <person name="Brown C.T."/>
            <person name="Hug L.A."/>
            <person name="Sharon I."/>
            <person name="Castelle C.J."/>
            <person name="Probst A.J."/>
            <person name="Thomas B.C."/>
            <person name="Singh A."/>
            <person name="Wilkins M.J."/>
            <person name="Karaoz U."/>
            <person name="Brodie E.L."/>
            <person name="Williams K.H."/>
            <person name="Hubbard S.S."/>
            <person name="Banfield J.F."/>
        </authorList>
    </citation>
    <scope>NUCLEOTIDE SEQUENCE [LARGE SCALE GENOMIC DNA]</scope>
</reference>
<keyword evidence="1" id="KW-0472">Membrane</keyword>
<dbReference type="InterPro" id="IPR028096">
    <property type="entry name" value="EfeO_Cupredoxin"/>
</dbReference>
<proteinExistence type="predicted"/>
<dbReference type="SUPFAM" id="SSF49503">
    <property type="entry name" value="Cupredoxins"/>
    <property type="match status" value="1"/>
</dbReference>
<dbReference type="PANTHER" id="PTHR42208:SF1">
    <property type="entry name" value="HEAVY METAL TRANSPORTER"/>
    <property type="match status" value="1"/>
</dbReference>
<dbReference type="PANTHER" id="PTHR42208">
    <property type="entry name" value="HEAVY METAL TRANSPORTER-RELATED"/>
    <property type="match status" value="1"/>
</dbReference>
<comment type="caution">
    <text evidence="4">The sequence shown here is derived from an EMBL/GenBank/DDBJ whole genome shotgun (WGS) entry which is preliminary data.</text>
</comment>
<dbReference type="InterPro" id="IPR008972">
    <property type="entry name" value="Cupredoxin"/>
</dbReference>
<name>A0A1F8B6S6_9BACT</name>
<dbReference type="Gene3D" id="2.60.40.420">
    <property type="entry name" value="Cupredoxins - blue copper proteins"/>
    <property type="match status" value="1"/>
</dbReference>
<gene>
    <name evidence="4" type="ORF">A3A75_05255</name>
</gene>
<feature type="transmembrane region" description="Helical" evidence="1">
    <location>
        <begin position="43"/>
        <end position="70"/>
    </location>
</feature>
<evidence type="ECO:0000256" key="1">
    <source>
        <dbReference type="SAM" id="Phobius"/>
    </source>
</evidence>
<dbReference type="EMBL" id="MGHC01000027">
    <property type="protein sequence ID" value="OGM59048.1"/>
    <property type="molecule type" value="Genomic_DNA"/>
</dbReference>